<dbReference type="SMART" id="SM00562">
    <property type="entry name" value="NDK"/>
    <property type="match status" value="1"/>
</dbReference>
<evidence type="ECO:0000259" key="13">
    <source>
        <dbReference type="SMART" id="SM00562"/>
    </source>
</evidence>
<keyword evidence="2" id="KW-0963">Cytoplasm</keyword>
<keyword evidence="9" id="KW-0546">Nucleotide metabolism</keyword>
<keyword evidence="8" id="KW-0460">Magnesium</keyword>
<dbReference type="PANTHER" id="PTHR46161:SF3">
    <property type="entry name" value="NUCLEOSIDE DIPHOSPHATE KINASE DDB_G0292928-RELATED"/>
    <property type="match status" value="1"/>
</dbReference>
<sequence>MTKCFQLTLAIIKPHAVKMPSALHSIRRKIISNNFYVLNTKEVMLAKADAERFYGEHKQKFFYNRLVTLMSSGPLHVHILAKDNAIQSWRELMGPTKVYMAQFTQPATIRGEHGLSDTRNAVHGSDSETSAAREIDFFFPGFNVDGWRERVAKVVSNETIMFDEDRFVHRFPT</sequence>
<evidence type="ECO:0000256" key="12">
    <source>
        <dbReference type="RuleBase" id="RU004013"/>
    </source>
</evidence>
<evidence type="ECO:0000256" key="11">
    <source>
        <dbReference type="RuleBase" id="RU004011"/>
    </source>
</evidence>
<dbReference type="Pfam" id="PF00334">
    <property type="entry name" value="NDK"/>
    <property type="match status" value="1"/>
</dbReference>
<evidence type="ECO:0000256" key="8">
    <source>
        <dbReference type="ARBA" id="ARBA00022842"/>
    </source>
</evidence>
<dbReference type="InterPro" id="IPR023005">
    <property type="entry name" value="Nucleoside_diP_kinase_AS"/>
</dbReference>
<dbReference type="Proteomes" id="UP001378592">
    <property type="component" value="Unassembled WGS sequence"/>
</dbReference>
<dbReference type="AlphaFoldDB" id="A0AAN9WCN3"/>
<evidence type="ECO:0000256" key="1">
    <source>
        <dbReference type="ARBA" id="ARBA00008142"/>
    </source>
</evidence>
<dbReference type="InterPro" id="IPR034907">
    <property type="entry name" value="NDK-like_dom"/>
</dbReference>
<dbReference type="GO" id="GO:0006228">
    <property type="term" value="P:UTP biosynthetic process"/>
    <property type="evidence" value="ECO:0007669"/>
    <property type="project" value="InterPro"/>
</dbReference>
<evidence type="ECO:0000256" key="6">
    <source>
        <dbReference type="ARBA" id="ARBA00022777"/>
    </source>
</evidence>
<name>A0AAN9WCN3_9ORTH</name>
<evidence type="ECO:0000256" key="9">
    <source>
        <dbReference type="ARBA" id="ARBA00023080"/>
    </source>
</evidence>
<organism evidence="14 15">
    <name type="scientific">Gryllus longicercus</name>
    <dbReference type="NCBI Taxonomy" id="2509291"/>
    <lineage>
        <taxon>Eukaryota</taxon>
        <taxon>Metazoa</taxon>
        <taxon>Ecdysozoa</taxon>
        <taxon>Arthropoda</taxon>
        <taxon>Hexapoda</taxon>
        <taxon>Insecta</taxon>
        <taxon>Pterygota</taxon>
        <taxon>Neoptera</taxon>
        <taxon>Polyneoptera</taxon>
        <taxon>Orthoptera</taxon>
        <taxon>Ensifera</taxon>
        <taxon>Gryllidea</taxon>
        <taxon>Grylloidea</taxon>
        <taxon>Gryllidae</taxon>
        <taxon>Gryllinae</taxon>
        <taxon>Gryllus</taxon>
    </lineage>
</organism>
<dbReference type="PROSITE" id="PS00469">
    <property type="entry name" value="NDPK"/>
    <property type="match status" value="1"/>
</dbReference>
<feature type="binding site" evidence="10">
    <location>
        <position position="62"/>
    </location>
    <ligand>
        <name>ATP</name>
        <dbReference type="ChEBI" id="CHEBI:30616"/>
    </ligand>
</feature>
<evidence type="ECO:0000256" key="4">
    <source>
        <dbReference type="ARBA" id="ARBA00022723"/>
    </source>
</evidence>
<keyword evidence="4" id="KW-0479">Metal-binding</keyword>
<dbReference type="GO" id="GO:0046872">
    <property type="term" value="F:metal ion binding"/>
    <property type="evidence" value="ECO:0007669"/>
    <property type="project" value="UniProtKB-KW"/>
</dbReference>
<evidence type="ECO:0000313" key="15">
    <source>
        <dbReference type="Proteomes" id="UP001378592"/>
    </source>
</evidence>
<dbReference type="GO" id="GO:0004550">
    <property type="term" value="F:nucleoside diphosphate kinase activity"/>
    <property type="evidence" value="ECO:0007669"/>
    <property type="project" value="UniProtKB-EC"/>
</dbReference>
<feature type="binding site" evidence="10">
    <location>
        <position position="110"/>
    </location>
    <ligand>
        <name>ATP</name>
        <dbReference type="ChEBI" id="CHEBI:30616"/>
    </ligand>
</feature>
<keyword evidence="3 12" id="KW-0808">Transferase</keyword>
<feature type="binding site" evidence="10">
    <location>
        <position position="90"/>
    </location>
    <ligand>
        <name>ATP</name>
        <dbReference type="ChEBI" id="CHEBI:30616"/>
    </ligand>
</feature>
<dbReference type="GO" id="GO:0006241">
    <property type="term" value="P:CTP biosynthetic process"/>
    <property type="evidence" value="ECO:0007669"/>
    <property type="project" value="InterPro"/>
</dbReference>
<comment type="similarity">
    <text evidence="1 10 11">Belongs to the NDK family.</text>
</comment>
<evidence type="ECO:0000256" key="7">
    <source>
        <dbReference type="ARBA" id="ARBA00022840"/>
    </source>
</evidence>
<feature type="binding site" evidence="10">
    <location>
        <position position="13"/>
    </location>
    <ligand>
        <name>ATP</name>
        <dbReference type="ChEBI" id="CHEBI:30616"/>
    </ligand>
</feature>
<protein>
    <recommendedName>
        <fullName evidence="12">Nucleoside diphosphate kinase</fullName>
        <ecNumber evidence="12">2.7.4.6</ecNumber>
    </recommendedName>
</protein>
<evidence type="ECO:0000256" key="2">
    <source>
        <dbReference type="ARBA" id="ARBA00022490"/>
    </source>
</evidence>
<proteinExistence type="inferred from homology"/>
<evidence type="ECO:0000256" key="10">
    <source>
        <dbReference type="PROSITE-ProRule" id="PRU00706"/>
    </source>
</evidence>
<dbReference type="InterPro" id="IPR036850">
    <property type="entry name" value="NDK-like_dom_sf"/>
</dbReference>
<comment type="caution">
    <text evidence="14">The sequence shown here is derived from an EMBL/GenBank/DDBJ whole genome shotgun (WGS) entry which is preliminary data.</text>
</comment>
<dbReference type="EMBL" id="JAZDUA010000042">
    <property type="protein sequence ID" value="KAK7871239.1"/>
    <property type="molecule type" value="Genomic_DNA"/>
</dbReference>
<dbReference type="SUPFAM" id="SSF54919">
    <property type="entry name" value="Nucleoside diphosphate kinase, NDK"/>
    <property type="match status" value="1"/>
</dbReference>
<dbReference type="InterPro" id="IPR001564">
    <property type="entry name" value="Nucleoside_diP_kinase"/>
</dbReference>
<evidence type="ECO:0000313" key="14">
    <source>
        <dbReference type="EMBL" id="KAK7871239.1"/>
    </source>
</evidence>
<reference evidence="14 15" key="1">
    <citation type="submission" date="2024-03" db="EMBL/GenBank/DDBJ databases">
        <title>The genome assembly and annotation of the cricket Gryllus longicercus Weissman &amp; Gray.</title>
        <authorList>
            <person name="Szrajer S."/>
            <person name="Gray D."/>
            <person name="Ylla G."/>
        </authorList>
    </citation>
    <scope>NUCLEOTIDE SEQUENCE [LARGE SCALE GENOMIC DNA]</scope>
    <source>
        <strain evidence="14">DAG 2021-001</strain>
        <tissue evidence="14">Whole body minus gut</tissue>
    </source>
</reference>
<feature type="binding site" evidence="10">
    <location>
        <position position="120"/>
    </location>
    <ligand>
        <name>ATP</name>
        <dbReference type="ChEBI" id="CHEBI:30616"/>
    </ligand>
</feature>
<dbReference type="GO" id="GO:0005524">
    <property type="term" value="F:ATP binding"/>
    <property type="evidence" value="ECO:0007669"/>
    <property type="project" value="UniProtKB-KW"/>
</dbReference>
<accession>A0AAN9WCN3</accession>
<dbReference type="EC" id="2.7.4.6" evidence="12"/>
<feature type="active site" description="Pros-phosphohistidine intermediate" evidence="10">
    <location>
        <position position="123"/>
    </location>
</feature>
<keyword evidence="6 12" id="KW-0418">Kinase</keyword>
<dbReference type="PRINTS" id="PR01243">
    <property type="entry name" value="NUCDPKINASE"/>
</dbReference>
<feature type="domain" description="Nucleoside diphosphate kinase-like" evidence="13">
    <location>
        <begin position="5"/>
        <end position="146"/>
    </location>
</feature>
<dbReference type="PROSITE" id="PS51374">
    <property type="entry name" value="NDPK_LIKE"/>
    <property type="match status" value="1"/>
</dbReference>
<comment type="catalytic activity">
    <reaction evidence="12">
        <text>a 2'-deoxyribonucleoside 5'-diphosphate + ATP = a 2'-deoxyribonucleoside 5'-triphosphate + ADP</text>
        <dbReference type="Rhea" id="RHEA:44640"/>
        <dbReference type="ChEBI" id="CHEBI:30616"/>
        <dbReference type="ChEBI" id="CHEBI:61560"/>
        <dbReference type="ChEBI" id="CHEBI:73316"/>
        <dbReference type="ChEBI" id="CHEBI:456216"/>
        <dbReference type="EC" id="2.7.4.6"/>
    </reaction>
</comment>
<keyword evidence="7 12" id="KW-0067">ATP-binding</keyword>
<evidence type="ECO:0000256" key="3">
    <source>
        <dbReference type="ARBA" id="ARBA00022679"/>
    </source>
</evidence>
<feature type="binding site" evidence="10">
    <location>
        <position position="96"/>
    </location>
    <ligand>
        <name>ATP</name>
        <dbReference type="ChEBI" id="CHEBI:30616"/>
    </ligand>
</feature>
<keyword evidence="5 12" id="KW-0547">Nucleotide-binding</keyword>
<dbReference type="Gene3D" id="3.30.70.141">
    <property type="entry name" value="Nucleoside diphosphate kinase-like domain"/>
    <property type="match status" value="1"/>
</dbReference>
<keyword evidence="15" id="KW-1185">Reference proteome</keyword>
<evidence type="ECO:0000256" key="5">
    <source>
        <dbReference type="ARBA" id="ARBA00022741"/>
    </source>
</evidence>
<gene>
    <name evidence="14" type="ORF">R5R35_001097</name>
</gene>
<dbReference type="GO" id="GO:0006183">
    <property type="term" value="P:GTP biosynthetic process"/>
    <property type="evidence" value="ECO:0007669"/>
    <property type="project" value="InterPro"/>
</dbReference>
<dbReference type="PANTHER" id="PTHR46161">
    <property type="entry name" value="NUCLEOSIDE DIPHOSPHATE KINASE"/>
    <property type="match status" value="1"/>
</dbReference>